<dbReference type="PIRSF" id="PIRSF005700">
    <property type="entry name" value="PepC"/>
    <property type="match status" value="1"/>
</dbReference>
<comment type="similarity">
    <text evidence="4">Belongs to the peptidase C1 family.</text>
</comment>
<dbReference type="PANTHER" id="PTHR10363:SF2">
    <property type="entry name" value="BLEOMYCIN HYDROLASE"/>
    <property type="match status" value="1"/>
</dbReference>
<evidence type="ECO:0000256" key="3">
    <source>
        <dbReference type="ARBA" id="ARBA00022807"/>
    </source>
</evidence>
<dbReference type="Pfam" id="PF03051">
    <property type="entry name" value="Peptidase_C1_2"/>
    <property type="match status" value="1"/>
</dbReference>
<evidence type="ECO:0000256" key="5">
    <source>
        <dbReference type="PIRSR" id="PIRSR005700-1"/>
    </source>
</evidence>
<dbReference type="GO" id="GO:0070005">
    <property type="term" value="F:cysteine-type aminopeptidase activity"/>
    <property type="evidence" value="ECO:0007669"/>
    <property type="project" value="InterPro"/>
</dbReference>
<protein>
    <recommendedName>
        <fullName evidence="4">Aminopeptidase</fullName>
    </recommendedName>
</protein>
<dbReference type="InterPro" id="IPR004134">
    <property type="entry name" value="Peptidase_C1B"/>
</dbReference>
<dbReference type="CDD" id="cd00585">
    <property type="entry name" value="Peptidase_C1B"/>
    <property type="match status" value="1"/>
</dbReference>
<dbReference type="EMBL" id="CP066802">
    <property type="protein sequence ID" value="QQM67286.1"/>
    <property type="molecule type" value="Genomic_DNA"/>
</dbReference>
<feature type="active site" evidence="5">
    <location>
        <position position="79"/>
    </location>
</feature>
<evidence type="ECO:0000256" key="4">
    <source>
        <dbReference type="PIRNR" id="PIRNR005700"/>
    </source>
</evidence>
<dbReference type="SUPFAM" id="SSF54001">
    <property type="entry name" value="Cysteine proteinases"/>
    <property type="match status" value="1"/>
</dbReference>
<evidence type="ECO:0000256" key="1">
    <source>
        <dbReference type="ARBA" id="ARBA00022670"/>
    </source>
</evidence>
<keyword evidence="1 4" id="KW-0645">Protease</keyword>
<dbReference type="Proteomes" id="UP000595895">
    <property type="component" value="Chromosome"/>
</dbReference>
<dbReference type="Gene3D" id="3.90.70.10">
    <property type="entry name" value="Cysteine proteinases"/>
    <property type="match status" value="1"/>
</dbReference>
<organism evidence="6 7">
    <name type="scientific">Actinomyces weissii</name>
    <dbReference type="NCBI Taxonomy" id="675090"/>
    <lineage>
        <taxon>Bacteria</taxon>
        <taxon>Bacillati</taxon>
        <taxon>Actinomycetota</taxon>
        <taxon>Actinomycetes</taxon>
        <taxon>Actinomycetales</taxon>
        <taxon>Actinomycetaceae</taxon>
        <taxon>Actinomyces</taxon>
    </lineage>
</organism>
<dbReference type="GO" id="GO:0005737">
    <property type="term" value="C:cytoplasm"/>
    <property type="evidence" value="ECO:0007669"/>
    <property type="project" value="TreeGrafter"/>
</dbReference>
<dbReference type="KEGG" id="awe:JG540_09880"/>
<evidence type="ECO:0000313" key="7">
    <source>
        <dbReference type="Proteomes" id="UP000595895"/>
    </source>
</evidence>
<evidence type="ECO:0000256" key="2">
    <source>
        <dbReference type="ARBA" id="ARBA00022801"/>
    </source>
</evidence>
<dbReference type="GO" id="GO:0009636">
    <property type="term" value="P:response to toxic substance"/>
    <property type="evidence" value="ECO:0007669"/>
    <property type="project" value="TreeGrafter"/>
</dbReference>
<dbReference type="GO" id="GO:0006508">
    <property type="term" value="P:proteolysis"/>
    <property type="evidence" value="ECO:0007669"/>
    <property type="project" value="UniProtKB-KW"/>
</dbReference>
<dbReference type="InterPro" id="IPR000169">
    <property type="entry name" value="Pept_cys_AS"/>
</dbReference>
<dbReference type="PROSITE" id="PS00639">
    <property type="entry name" value="THIOL_PROTEASE_HIS"/>
    <property type="match status" value="1"/>
</dbReference>
<gene>
    <name evidence="6" type="ORF">JG540_09880</name>
</gene>
<reference evidence="6 7" key="1">
    <citation type="submission" date="2020-12" db="EMBL/GenBank/DDBJ databases">
        <authorList>
            <person name="Zhou J."/>
        </authorList>
    </citation>
    <scope>NUCLEOTIDE SEQUENCE [LARGE SCALE GENOMIC DNA]</scope>
    <source>
        <strain evidence="6 7">CCUG 61299</strain>
    </source>
</reference>
<proteinExistence type="inferred from homology"/>
<dbReference type="InterPro" id="IPR025660">
    <property type="entry name" value="Pept_his_AS"/>
</dbReference>
<feature type="active site" evidence="5">
    <location>
        <position position="374"/>
    </location>
</feature>
<keyword evidence="2 4" id="KW-0378">Hydrolase</keyword>
<dbReference type="AlphaFoldDB" id="A0A7T7M9A5"/>
<keyword evidence="4" id="KW-0031">Aminopeptidase</keyword>
<dbReference type="RefSeq" id="WP_200275732.1">
    <property type="nucleotide sequence ID" value="NZ_CP066802.1"/>
</dbReference>
<dbReference type="PROSITE" id="PS00139">
    <property type="entry name" value="THIOL_PROTEASE_CYS"/>
    <property type="match status" value="1"/>
</dbReference>
<keyword evidence="7" id="KW-1185">Reference proteome</keyword>
<evidence type="ECO:0000313" key="6">
    <source>
        <dbReference type="EMBL" id="QQM67286.1"/>
    </source>
</evidence>
<feature type="active site" evidence="5">
    <location>
        <position position="395"/>
    </location>
</feature>
<name>A0A7T7M9A5_9ACTO</name>
<dbReference type="GO" id="GO:0043418">
    <property type="term" value="P:homocysteine catabolic process"/>
    <property type="evidence" value="ECO:0007669"/>
    <property type="project" value="TreeGrafter"/>
</dbReference>
<dbReference type="InterPro" id="IPR038765">
    <property type="entry name" value="Papain-like_cys_pep_sf"/>
</dbReference>
<dbReference type="PANTHER" id="PTHR10363">
    <property type="entry name" value="BLEOMYCIN HYDROLASE"/>
    <property type="match status" value="1"/>
</dbReference>
<accession>A0A7T7M9A5</accession>
<keyword evidence="3 4" id="KW-0788">Thiol protease</keyword>
<sequence length="450" mass="49868">MSDKHAPSPASPALSPDWVTTRTQAVLADAAARLAANAVATTDVEKVSLDRQVFTSIDSSVSELIPDAVITDQKRSGRCWAFAGLNVLRAALIKELQVESFELSQNFVYFHDKLEKANAFLARVVADAQAGRDLDDRLVVADLSQPIGDGGWWPELARLVAKYGVVPHYAMPDTDSATSSEAMNTHLATVLRRAALRLRQAVAGGEGPQHLERLREAALADVHRVLTIHLGAPPSSFVFQYRDKDKAFHRVGELTPRDFAQRYVRDVEEFVVVAHDPRPHIRVGTRYGIDRTELMVGAPTQEHVTAELEVLKAVAVAAIQDGEPVWFACDVAKQRDKEAGVWDAALHDYEGLYGVDLSLTKAERMMVRESCLTHAMCLTGVDLVDGVPRRWRVENSWGEKVGEKGFHTMNDSWFDEYVFQVVVRASRLPQELRAALEAEPVMLPSWDPMA</sequence>